<evidence type="ECO:0000313" key="3">
    <source>
        <dbReference type="Proteomes" id="UP000269708"/>
    </source>
</evidence>
<gene>
    <name evidence="2" type="ORF">EDC50_0768</name>
</gene>
<dbReference type="Proteomes" id="UP000269708">
    <property type="component" value="Unassembled WGS sequence"/>
</dbReference>
<dbReference type="InterPro" id="IPR005618">
    <property type="entry name" value="OMPW"/>
</dbReference>
<evidence type="ECO:0000313" key="2">
    <source>
        <dbReference type="EMBL" id="RPE81577.1"/>
    </source>
</evidence>
<feature type="signal peptide" evidence="1">
    <location>
        <begin position="1"/>
        <end position="24"/>
    </location>
</feature>
<dbReference type="GO" id="GO:0019867">
    <property type="term" value="C:outer membrane"/>
    <property type="evidence" value="ECO:0007669"/>
    <property type="project" value="InterPro"/>
</dbReference>
<protein>
    <submittedName>
        <fullName evidence="2">Outer membrane protein</fullName>
    </submittedName>
</protein>
<feature type="chain" id="PRO_5018275764" evidence="1">
    <location>
        <begin position="25"/>
        <end position="218"/>
    </location>
</feature>
<keyword evidence="1" id="KW-0732">Signal</keyword>
<dbReference type="InterPro" id="IPR011250">
    <property type="entry name" value="OMP/PagP_B-barrel"/>
</dbReference>
<dbReference type="GO" id="GO:0055085">
    <property type="term" value="P:transmembrane transport"/>
    <property type="evidence" value="ECO:0007669"/>
    <property type="project" value="TreeGrafter"/>
</dbReference>
<name>A0A3N4VWW2_9GAMM</name>
<dbReference type="Gene3D" id="2.40.160.20">
    <property type="match status" value="1"/>
</dbReference>
<accession>A0A3N4VWW2</accession>
<comment type="caution">
    <text evidence="2">The sequence shown here is derived from an EMBL/GenBank/DDBJ whole genome shotgun (WGS) entry which is preliminary data.</text>
</comment>
<dbReference type="SUPFAM" id="SSF56925">
    <property type="entry name" value="OMPA-like"/>
    <property type="match status" value="1"/>
</dbReference>
<dbReference type="PANTHER" id="PTHR36920">
    <property type="match status" value="1"/>
</dbReference>
<dbReference type="AlphaFoldDB" id="A0A3N4VWW2"/>
<sequence>MTMKLKSLSLAVLGACAFAPAAFAQDDAGASGGKHFSVVGGYALMQPDSDPIEGSRTDFDGGTMPTLSLAWNANDHWGVELWGAVDKADYRVRGDAGKIGSVGHQPVAISGQYHFGRVDAPFRPFVGLGYFQAKTRDAGIAVEPLQQVPEFDKQKGGIVTLGVDMNISPRWFARVDARYMKANAEIRNFVEHGETNPHDKLEANFDPWTIGAGVGVRF</sequence>
<dbReference type="Pfam" id="PF03922">
    <property type="entry name" value="OmpW"/>
    <property type="match status" value="1"/>
</dbReference>
<evidence type="ECO:0000256" key="1">
    <source>
        <dbReference type="SAM" id="SignalP"/>
    </source>
</evidence>
<dbReference type="EMBL" id="RKQN01000001">
    <property type="protein sequence ID" value="RPE81577.1"/>
    <property type="molecule type" value="Genomic_DNA"/>
</dbReference>
<proteinExistence type="predicted"/>
<dbReference type="PANTHER" id="PTHR36920:SF1">
    <property type="entry name" value="OUTER MEMBRANE PROTEIN W"/>
    <property type="match status" value="1"/>
</dbReference>
<keyword evidence="3" id="KW-1185">Reference proteome</keyword>
<reference evidence="2 3" key="1">
    <citation type="submission" date="2018-11" db="EMBL/GenBank/DDBJ databases">
        <title>Genomic Encyclopedia of Type Strains, Phase IV (KMG-IV): sequencing the most valuable type-strain genomes for metagenomic binning, comparative biology and taxonomic classification.</title>
        <authorList>
            <person name="Goeker M."/>
        </authorList>
    </citation>
    <scope>NUCLEOTIDE SEQUENCE [LARGE SCALE GENOMIC DNA]</scope>
    <source>
        <strain evidence="2 3">DSM 25623</strain>
    </source>
</reference>
<organism evidence="2 3">
    <name type="scientific">Vulcaniibacterium tengchongense</name>
    <dbReference type="NCBI Taxonomy" id="1273429"/>
    <lineage>
        <taxon>Bacteria</taxon>
        <taxon>Pseudomonadati</taxon>
        <taxon>Pseudomonadota</taxon>
        <taxon>Gammaproteobacteria</taxon>
        <taxon>Lysobacterales</taxon>
        <taxon>Lysobacteraceae</taxon>
        <taxon>Vulcaniibacterium</taxon>
    </lineage>
</organism>